<keyword evidence="1" id="KW-1133">Transmembrane helix</keyword>
<feature type="transmembrane region" description="Helical" evidence="1">
    <location>
        <begin position="437"/>
        <end position="456"/>
    </location>
</feature>
<dbReference type="Gramene" id="rna-AYBTSS11_LOCUS15724">
    <property type="protein sequence ID" value="CAJ1953223.1"/>
    <property type="gene ID" value="gene-AYBTSS11_LOCUS15724"/>
</dbReference>
<dbReference type="EMBL" id="OY731401">
    <property type="protein sequence ID" value="CAJ1953223.1"/>
    <property type="molecule type" value="Genomic_DNA"/>
</dbReference>
<evidence type="ECO:0000256" key="1">
    <source>
        <dbReference type="SAM" id="Phobius"/>
    </source>
</evidence>
<evidence type="ECO:0000313" key="3">
    <source>
        <dbReference type="Proteomes" id="UP001189624"/>
    </source>
</evidence>
<keyword evidence="1" id="KW-0812">Transmembrane</keyword>
<dbReference type="InterPro" id="IPR004158">
    <property type="entry name" value="DUF247_pln"/>
</dbReference>
<organism evidence="2 3">
    <name type="scientific">Sphenostylis stenocarpa</name>
    <dbReference type="NCBI Taxonomy" id="92480"/>
    <lineage>
        <taxon>Eukaryota</taxon>
        <taxon>Viridiplantae</taxon>
        <taxon>Streptophyta</taxon>
        <taxon>Embryophyta</taxon>
        <taxon>Tracheophyta</taxon>
        <taxon>Spermatophyta</taxon>
        <taxon>Magnoliopsida</taxon>
        <taxon>eudicotyledons</taxon>
        <taxon>Gunneridae</taxon>
        <taxon>Pentapetalae</taxon>
        <taxon>rosids</taxon>
        <taxon>fabids</taxon>
        <taxon>Fabales</taxon>
        <taxon>Fabaceae</taxon>
        <taxon>Papilionoideae</taxon>
        <taxon>50 kb inversion clade</taxon>
        <taxon>NPAAA clade</taxon>
        <taxon>indigoferoid/millettioid clade</taxon>
        <taxon>Phaseoleae</taxon>
        <taxon>Sphenostylis</taxon>
    </lineage>
</organism>
<gene>
    <name evidence="2" type="ORF">AYBTSS11_LOCUS15724</name>
</gene>
<dbReference type="Pfam" id="PF03140">
    <property type="entry name" value="DUF247"/>
    <property type="match status" value="1"/>
</dbReference>
<keyword evidence="3" id="KW-1185">Reference proteome</keyword>
<dbReference type="PANTHER" id="PTHR31170">
    <property type="entry name" value="BNAC04G53230D PROTEIN"/>
    <property type="match status" value="1"/>
</dbReference>
<reference evidence="2" key="1">
    <citation type="submission" date="2023-10" db="EMBL/GenBank/DDBJ databases">
        <authorList>
            <person name="Domelevo Entfellner J.-B."/>
        </authorList>
    </citation>
    <scope>NUCLEOTIDE SEQUENCE</scope>
</reference>
<protein>
    <submittedName>
        <fullName evidence="2">Uncharacterized protein</fullName>
    </submittedName>
</protein>
<accession>A0AA86T787</accession>
<sequence length="457" mass="53559">MEMEEQSNSNSHSQAQYLETELTKKLQNVVVEMPQVNEQCIYKVPQKFREGNPKAFTPQVVSIGPFHKQCDFNGENNTLKRMEELKLEYLQRFLNRNRQLSIKNVFQELIEKENRIRSCYAEPINCNSNDFLTMTLVDACFLIEHFLRFYTDLASIERDLLSKSWLVNDVIHDLTLLENQLPFFVLEDIFNSAKPSMIVEFPFKHVDYMDEFIGPIRDVESLSFLSITFHYFRRYNYMNINENTIESPKHFTDLLRTFMQPSKIPHERLKVGYMVKHLPSASQLSEVGLVFKATSSKCLFDIKYHHHRGVMEMPCLTVEDRTETLFRNILALEQCHYILSPNITQYLFFLGFLLNTEKDVNLLIDKKIIVNWMGDASAVAKMFNNLCSNVIVSYISEEYCTLYDDLIKFHENPCNKYKAIFYHEYFNTPWKKASTTAAVLLILLTLIQAVCSVISLF</sequence>
<dbReference type="Proteomes" id="UP001189624">
    <property type="component" value="Chromosome 4"/>
</dbReference>
<proteinExistence type="predicted"/>
<name>A0AA86T787_9FABA</name>
<keyword evidence="1" id="KW-0472">Membrane</keyword>
<evidence type="ECO:0000313" key="2">
    <source>
        <dbReference type="EMBL" id="CAJ1953223.1"/>
    </source>
</evidence>
<dbReference type="AlphaFoldDB" id="A0AA86T787"/>
<dbReference type="PANTHER" id="PTHR31170:SF23">
    <property type="match status" value="1"/>
</dbReference>